<proteinExistence type="predicted"/>
<dbReference type="Gramene" id="GBG76739">
    <property type="protein sequence ID" value="GBG76739"/>
    <property type="gene ID" value="CBR_g22956"/>
</dbReference>
<dbReference type="Proteomes" id="UP000265515">
    <property type="component" value="Unassembled WGS sequence"/>
</dbReference>
<dbReference type="EMBL" id="BFEA01000252">
    <property type="protein sequence ID" value="GBG76739.1"/>
    <property type="molecule type" value="Genomic_DNA"/>
</dbReference>
<reference evidence="2 3" key="1">
    <citation type="journal article" date="2018" name="Cell">
        <title>The Chara Genome: Secondary Complexity and Implications for Plant Terrestrialization.</title>
        <authorList>
            <person name="Nishiyama T."/>
            <person name="Sakayama H."/>
            <person name="Vries J.D."/>
            <person name="Buschmann H."/>
            <person name="Saint-Marcoux D."/>
            <person name="Ullrich K.K."/>
            <person name="Haas F.B."/>
            <person name="Vanderstraeten L."/>
            <person name="Becker D."/>
            <person name="Lang D."/>
            <person name="Vosolsobe S."/>
            <person name="Rombauts S."/>
            <person name="Wilhelmsson P.K.I."/>
            <person name="Janitza P."/>
            <person name="Kern R."/>
            <person name="Heyl A."/>
            <person name="Rumpler F."/>
            <person name="Villalobos L.I.A.C."/>
            <person name="Clay J.M."/>
            <person name="Skokan R."/>
            <person name="Toyoda A."/>
            <person name="Suzuki Y."/>
            <person name="Kagoshima H."/>
            <person name="Schijlen E."/>
            <person name="Tajeshwar N."/>
            <person name="Catarino B."/>
            <person name="Hetherington A.J."/>
            <person name="Saltykova A."/>
            <person name="Bonnot C."/>
            <person name="Breuninger H."/>
            <person name="Symeonidi A."/>
            <person name="Radhakrishnan G.V."/>
            <person name="Van Nieuwerburgh F."/>
            <person name="Deforce D."/>
            <person name="Chang C."/>
            <person name="Karol K.G."/>
            <person name="Hedrich R."/>
            <person name="Ulvskov P."/>
            <person name="Glockner G."/>
            <person name="Delwiche C.F."/>
            <person name="Petrasek J."/>
            <person name="Van de Peer Y."/>
            <person name="Friml J."/>
            <person name="Beilby M."/>
            <person name="Dolan L."/>
            <person name="Kohara Y."/>
            <person name="Sugano S."/>
            <person name="Fujiyama A."/>
            <person name="Delaux P.-M."/>
            <person name="Quint M."/>
            <person name="TheiBen G."/>
            <person name="Hagemann M."/>
            <person name="Harholt J."/>
            <person name="Dunand C."/>
            <person name="Zachgo S."/>
            <person name="Langdale J."/>
            <person name="Maumus F."/>
            <person name="Straeten D.V.D."/>
            <person name="Gould S.B."/>
            <person name="Rensing S.A."/>
        </authorList>
    </citation>
    <scope>NUCLEOTIDE SEQUENCE [LARGE SCALE GENOMIC DNA]</scope>
    <source>
        <strain evidence="2 3">S276</strain>
    </source>
</reference>
<feature type="region of interest" description="Disordered" evidence="1">
    <location>
        <begin position="19"/>
        <end position="43"/>
    </location>
</feature>
<dbReference type="AlphaFoldDB" id="A0A388L350"/>
<keyword evidence="3" id="KW-1185">Reference proteome</keyword>
<evidence type="ECO:0000256" key="1">
    <source>
        <dbReference type="SAM" id="MobiDB-lite"/>
    </source>
</evidence>
<evidence type="ECO:0000313" key="3">
    <source>
        <dbReference type="Proteomes" id="UP000265515"/>
    </source>
</evidence>
<accession>A0A388L350</accession>
<sequence length="98" mass="10772">MHICCVQTGICRTRTDALGSEEKDLSQEQGRTSVGPRWTSPETAMVGCSMGPGRTSGEPQGRHCRITTDICGNRTGAQETDRNTRNRLWAQDGHLLKL</sequence>
<protein>
    <submittedName>
        <fullName evidence="2">Uncharacterized protein</fullName>
    </submittedName>
</protein>
<organism evidence="2 3">
    <name type="scientific">Chara braunii</name>
    <name type="common">Braun's stonewort</name>
    <dbReference type="NCBI Taxonomy" id="69332"/>
    <lineage>
        <taxon>Eukaryota</taxon>
        <taxon>Viridiplantae</taxon>
        <taxon>Streptophyta</taxon>
        <taxon>Charophyceae</taxon>
        <taxon>Charales</taxon>
        <taxon>Characeae</taxon>
        <taxon>Chara</taxon>
    </lineage>
</organism>
<gene>
    <name evidence="2" type="ORF">CBR_g22956</name>
</gene>
<comment type="caution">
    <text evidence="2">The sequence shown here is derived from an EMBL/GenBank/DDBJ whole genome shotgun (WGS) entry which is preliminary data.</text>
</comment>
<evidence type="ECO:0000313" key="2">
    <source>
        <dbReference type="EMBL" id="GBG76739.1"/>
    </source>
</evidence>
<name>A0A388L350_CHABU</name>